<evidence type="ECO:0000313" key="1">
    <source>
        <dbReference type="EMBL" id="THH26528.1"/>
    </source>
</evidence>
<dbReference type="EMBL" id="SGPM01000338">
    <property type="protein sequence ID" value="THH26528.1"/>
    <property type="molecule type" value="Genomic_DNA"/>
</dbReference>
<proteinExistence type="predicted"/>
<protein>
    <recommendedName>
        <fullName evidence="3">F-box domain-containing protein</fullName>
    </recommendedName>
</protein>
<dbReference type="OrthoDB" id="2744824at2759"/>
<evidence type="ECO:0000313" key="2">
    <source>
        <dbReference type="Proteomes" id="UP000308730"/>
    </source>
</evidence>
<accession>A0A4S4MMV0</accession>
<gene>
    <name evidence="1" type="ORF">EUX98_g7655</name>
</gene>
<keyword evidence="2" id="KW-1185">Reference proteome</keyword>
<organism evidence="1 2">
    <name type="scientific">Antrodiella citrinella</name>
    <dbReference type="NCBI Taxonomy" id="2447956"/>
    <lineage>
        <taxon>Eukaryota</taxon>
        <taxon>Fungi</taxon>
        <taxon>Dikarya</taxon>
        <taxon>Basidiomycota</taxon>
        <taxon>Agaricomycotina</taxon>
        <taxon>Agaricomycetes</taxon>
        <taxon>Polyporales</taxon>
        <taxon>Steccherinaceae</taxon>
        <taxon>Antrodiella</taxon>
    </lineage>
</organism>
<dbReference type="Proteomes" id="UP000308730">
    <property type="component" value="Unassembled WGS sequence"/>
</dbReference>
<evidence type="ECO:0008006" key="3">
    <source>
        <dbReference type="Google" id="ProtNLM"/>
    </source>
</evidence>
<dbReference type="AlphaFoldDB" id="A0A4S4MMV0"/>
<reference evidence="1 2" key="1">
    <citation type="submission" date="2019-02" db="EMBL/GenBank/DDBJ databases">
        <title>Genome sequencing of the rare red list fungi Antrodiella citrinella (Flaviporus citrinellus).</title>
        <authorList>
            <person name="Buettner E."/>
            <person name="Kellner H."/>
        </authorList>
    </citation>
    <scope>NUCLEOTIDE SEQUENCE [LARGE SCALE GENOMIC DNA]</scope>
    <source>
        <strain evidence="1 2">DSM 108506</strain>
    </source>
</reference>
<comment type="caution">
    <text evidence="1">The sequence shown here is derived from an EMBL/GenBank/DDBJ whole genome shotgun (WGS) entry which is preliminary data.</text>
</comment>
<sequence length="280" mass="31748">MPETAHPDEPRLPQEICDLIVDYNHSDRATLKTLALVSRAWLASARYHIFYSIHIVTDLELLGSGVAPLNFKDDRSISLLGMGPPSSFPVRHLIVGKSNILGALREPSSIESIFAIMAHFPRVHSLSLKHIYIEDDVTDTVTKLKTSFTTFPSRLHMLELSRFFRVRAIRPISDIIRMFTSISYLKLDHLYRNAESFEHEPWHDYPTPPSHKIPVDRLDFELSRVQDVPVFMEDLYSAVDVANVGCLGLTYLTEVVPPEFIKLVETSSGRLTSLIVKTHG</sequence>
<name>A0A4S4MMV0_9APHY</name>